<reference evidence="2" key="1">
    <citation type="journal article" date="2014" name="Int. J. Syst. Evol. Microbiol.">
        <title>Complete genome sequence of Corynebacterium casei LMG S-19264T (=DSM 44701T), isolated from a smear-ripened cheese.</title>
        <authorList>
            <consortium name="US DOE Joint Genome Institute (JGI-PGF)"/>
            <person name="Walter F."/>
            <person name="Albersmeier A."/>
            <person name="Kalinowski J."/>
            <person name="Ruckert C."/>
        </authorList>
    </citation>
    <scope>NUCLEOTIDE SEQUENCE</scope>
    <source>
        <strain evidence="2">CGMCC 1.12426</strain>
    </source>
</reference>
<name>A0A916X2A1_9HYPH</name>
<protein>
    <recommendedName>
        <fullName evidence="4">DUF5330 domain-containing protein</fullName>
    </recommendedName>
</protein>
<dbReference type="RefSeq" id="WP_150496179.1">
    <property type="nucleotide sequence ID" value="NZ_BMFA01000006.1"/>
</dbReference>
<sequence>MFFLVRTAFWLTLVLMLIPLFGSGPDGESRDPIDPVAAYFAAQAAVSDVTGFCDRNPAACETGGEALAALGAQARDGARIVYQFLDQKVGETDGQALPKPELPLAETDPFLVTGSTQAAPGTLALDPLPMPGQAYDQIVSQPETPVGPVPRSKPRSG</sequence>
<evidence type="ECO:0000313" key="3">
    <source>
        <dbReference type="Proteomes" id="UP000605148"/>
    </source>
</evidence>
<dbReference type="Proteomes" id="UP000605148">
    <property type="component" value="Unassembled WGS sequence"/>
</dbReference>
<dbReference type="Pfam" id="PF17264">
    <property type="entry name" value="DUF5330"/>
    <property type="match status" value="1"/>
</dbReference>
<feature type="region of interest" description="Disordered" evidence="1">
    <location>
        <begin position="122"/>
        <end position="157"/>
    </location>
</feature>
<dbReference type="EMBL" id="BMFA01000006">
    <property type="protein sequence ID" value="GGB50682.1"/>
    <property type="molecule type" value="Genomic_DNA"/>
</dbReference>
<evidence type="ECO:0000313" key="2">
    <source>
        <dbReference type="EMBL" id="GGB50682.1"/>
    </source>
</evidence>
<dbReference type="AlphaFoldDB" id="A0A916X2A1"/>
<dbReference type="InterPro" id="IPR035220">
    <property type="entry name" value="DUF5330"/>
</dbReference>
<evidence type="ECO:0000256" key="1">
    <source>
        <dbReference type="SAM" id="MobiDB-lite"/>
    </source>
</evidence>
<evidence type="ECO:0008006" key="4">
    <source>
        <dbReference type="Google" id="ProtNLM"/>
    </source>
</evidence>
<reference evidence="2" key="2">
    <citation type="submission" date="2020-09" db="EMBL/GenBank/DDBJ databases">
        <authorList>
            <person name="Sun Q."/>
            <person name="Zhou Y."/>
        </authorList>
    </citation>
    <scope>NUCLEOTIDE SEQUENCE</scope>
    <source>
        <strain evidence="2">CGMCC 1.12426</strain>
    </source>
</reference>
<comment type="caution">
    <text evidence="2">The sequence shown here is derived from an EMBL/GenBank/DDBJ whole genome shotgun (WGS) entry which is preliminary data.</text>
</comment>
<gene>
    <name evidence="2" type="ORF">GCM10011316_23520</name>
</gene>
<organism evidence="2 3">
    <name type="scientific">Roseibium aquae</name>
    <dbReference type="NCBI Taxonomy" id="1323746"/>
    <lineage>
        <taxon>Bacteria</taxon>
        <taxon>Pseudomonadati</taxon>
        <taxon>Pseudomonadota</taxon>
        <taxon>Alphaproteobacteria</taxon>
        <taxon>Hyphomicrobiales</taxon>
        <taxon>Stappiaceae</taxon>
        <taxon>Roseibium</taxon>
    </lineage>
</organism>
<keyword evidence="3" id="KW-1185">Reference proteome</keyword>
<accession>A0A916X2A1</accession>
<proteinExistence type="predicted"/>
<dbReference type="OrthoDB" id="7923950at2"/>